<sequence>MKDLIASLVRRYCQKGVLIDTNILLLFLVGSVNQERITKFNRTQQFIPEDYELLLEFIARFQKLVTTPNILTEVNSLANQLGEPERSQCFAIFAQFVKNVALLDEYYVNSLDAVNTEKFVKFGLTDSGILTLSKGKYLVLTDDFKLASYVQSVEVDVINFNNIRVFNWK</sequence>
<dbReference type="AlphaFoldDB" id="A0A367RBE3"/>
<dbReference type="Proteomes" id="UP000252085">
    <property type="component" value="Unassembled WGS sequence"/>
</dbReference>
<reference evidence="2" key="1">
    <citation type="submission" date="2016-04" db="EMBL/GenBank/DDBJ databases">
        <authorList>
            <person name="Tabuchi Yagui T.R."/>
        </authorList>
    </citation>
    <scope>NUCLEOTIDE SEQUENCE [LARGE SCALE GENOMIC DNA]</scope>
</reference>
<proteinExistence type="predicted"/>
<comment type="caution">
    <text evidence="1">The sequence shown here is derived from an EMBL/GenBank/DDBJ whole genome shotgun (WGS) entry which is preliminary data.</text>
</comment>
<gene>
    <name evidence="1" type="ORF">A6769_24210</name>
</gene>
<organism evidence="1 2">
    <name type="scientific">Nostoc punctiforme NIES-2108</name>
    <dbReference type="NCBI Taxonomy" id="1356359"/>
    <lineage>
        <taxon>Bacteria</taxon>
        <taxon>Bacillati</taxon>
        <taxon>Cyanobacteriota</taxon>
        <taxon>Cyanophyceae</taxon>
        <taxon>Nostocales</taxon>
        <taxon>Nostocaceae</taxon>
        <taxon>Nostoc</taxon>
    </lineage>
</organism>
<evidence type="ECO:0000313" key="2">
    <source>
        <dbReference type="Proteomes" id="UP000252085"/>
    </source>
</evidence>
<name>A0A367RBE3_NOSPU</name>
<protein>
    <recommendedName>
        <fullName evidence="3">PIN domain-containing protein</fullName>
    </recommendedName>
</protein>
<dbReference type="EMBL" id="LXQE01000158">
    <property type="protein sequence ID" value="RCJ33838.1"/>
    <property type="molecule type" value="Genomic_DNA"/>
</dbReference>
<dbReference type="InterPro" id="IPR059192">
    <property type="entry name" value="PIN_19"/>
</dbReference>
<dbReference type="Gene3D" id="3.40.50.1010">
    <property type="entry name" value="5'-nuclease"/>
    <property type="match status" value="1"/>
</dbReference>
<dbReference type="CDD" id="cd18702">
    <property type="entry name" value="PIN_VapC_like"/>
    <property type="match status" value="1"/>
</dbReference>
<evidence type="ECO:0000313" key="1">
    <source>
        <dbReference type="EMBL" id="RCJ33838.1"/>
    </source>
</evidence>
<accession>A0A367RBE3</accession>
<evidence type="ECO:0008006" key="3">
    <source>
        <dbReference type="Google" id="ProtNLM"/>
    </source>
</evidence>